<evidence type="ECO:0000256" key="1">
    <source>
        <dbReference type="SAM" id="MobiDB-lite"/>
    </source>
</evidence>
<organism evidence="2 3">
    <name type="scientific">Labeo rohita</name>
    <name type="common">Indian major carp</name>
    <name type="synonym">Cyprinus rohita</name>
    <dbReference type="NCBI Taxonomy" id="84645"/>
    <lineage>
        <taxon>Eukaryota</taxon>
        <taxon>Metazoa</taxon>
        <taxon>Chordata</taxon>
        <taxon>Craniata</taxon>
        <taxon>Vertebrata</taxon>
        <taxon>Euteleostomi</taxon>
        <taxon>Actinopterygii</taxon>
        <taxon>Neopterygii</taxon>
        <taxon>Teleostei</taxon>
        <taxon>Ostariophysi</taxon>
        <taxon>Cypriniformes</taxon>
        <taxon>Cyprinidae</taxon>
        <taxon>Labeoninae</taxon>
        <taxon>Labeonini</taxon>
        <taxon>Labeo</taxon>
    </lineage>
</organism>
<feature type="region of interest" description="Disordered" evidence="1">
    <location>
        <begin position="181"/>
        <end position="202"/>
    </location>
</feature>
<dbReference type="Proteomes" id="UP000830375">
    <property type="component" value="Unassembled WGS sequence"/>
</dbReference>
<accession>A0ABQ8MM25</accession>
<sequence length="253" mass="27200">MNDPAILVLLLEQGDCSLEDHTTDFVFLANLTHYPDSCLCSFFQAGLNTAARALSGEGPRESLTAYVEAQPTITRFTEHEPEPTADGEPEPSMTDEPSPQEATVLRISPEPEPITSNQVQEPAISHVTVEVTVAREGAEESPAHCTISEAMPPLSPDSLSAHPHPTISLVPPTPPWSVIIPPSPQDSTPPDVPRRSVLDPSVSSLAPPSIVTTLDFVCCPHPRSSFSASASSCTDFLLPSHVHDSYTYPTLQY</sequence>
<keyword evidence="3" id="KW-1185">Reference proteome</keyword>
<evidence type="ECO:0000313" key="3">
    <source>
        <dbReference type="Proteomes" id="UP000830375"/>
    </source>
</evidence>
<reference evidence="2 3" key="1">
    <citation type="submission" date="2022-01" db="EMBL/GenBank/DDBJ databases">
        <title>A high-quality chromosome-level genome assembly of rohu carp, Labeo rohita.</title>
        <authorList>
            <person name="Arick M.A. II"/>
            <person name="Hsu C.-Y."/>
            <person name="Magbanua Z."/>
            <person name="Pechanova O."/>
            <person name="Grover C."/>
            <person name="Miller E."/>
            <person name="Thrash A."/>
            <person name="Ezzel L."/>
            <person name="Alam S."/>
            <person name="Benzie J."/>
            <person name="Hamilton M."/>
            <person name="Karsi A."/>
            <person name="Lawrence M.L."/>
            <person name="Peterson D.G."/>
        </authorList>
    </citation>
    <scope>NUCLEOTIDE SEQUENCE [LARGE SCALE GENOMIC DNA]</scope>
    <source>
        <strain evidence="3">BAU-BD-2019</strain>
        <tissue evidence="2">Blood</tissue>
    </source>
</reference>
<feature type="region of interest" description="Disordered" evidence="1">
    <location>
        <begin position="74"/>
        <end position="101"/>
    </location>
</feature>
<name>A0ABQ8MM25_LABRO</name>
<proteinExistence type="predicted"/>
<dbReference type="EMBL" id="JACTAM010000006">
    <property type="protein sequence ID" value="KAI2663417.1"/>
    <property type="molecule type" value="Genomic_DNA"/>
</dbReference>
<comment type="caution">
    <text evidence="2">The sequence shown here is derived from an EMBL/GenBank/DDBJ whole genome shotgun (WGS) entry which is preliminary data.</text>
</comment>
<evidence type="ECO:0000313" key="2">
    <source>
        <dbReference type="EMBL" id="KAI2663417.1"/>
    </source>
</evidence>
<gene>
    <name evidence="2" type="ORF">H4Q32_011940</name>
</gene>
<protein>
    <submittedName>
        <fullName evidence="2">Filamentous hemagglutinin</fullName>
    </submittedName>
</protein>